<reference evidence="1" key="1">
    <citation type="submission" date="2019-01" db="EMBL/GenBank/DDBJ databases">
        <title>Draft genome sequences of three monokaryotic isolates of the white-rot basidiomycete fungus Dichomitus squalens.</title>
        <authorList>
            <consortium name="DOE Joint Genome Institute"/>
            <person name="Lopez S.C."/>
            <person name="Andreopoulos B."/>
            <person name="Pangilinan J."/>
            <person name="Lipzen A."/>
            <person name="Riley R."/>
            <person name="Ahrendt S."/>
            <person name="Ng V."/>
            <person name="Barry K."/>
            <person name="Daum C."/>
            <person name="Grigoriev I.V."/>
            <person name="Hilden K.S."/>
            <person name="Makela M.R."/>
            <person name="de Vries R.P."/>
        </authorList>
    </citation>
    <scope>NUCLEOTIDE SEQUENCE [LARGE SCALE GENOMIC DNA]</scope>
    <source>
        <strain evidence="1">OM18370.1</strain>
    </source>
</reference>
<dbReference type="PANTHER" id="PTHR38643:SF1">
    <property type="entry name" value="PURINE NUCLEOSIDE PERMEASE C285.05-RELATED"/>
    <property type="match status" value="1"/>
</dbReference>
<feature type="non-terminal residue" evidence="1">
    <location>
        <position position="1"/>
    </location>
</feature>
<dbReference type="InterPro" id="IPR009486">
    <property type="entry name" value="Pur_nuclsid_perm"/>
</dbReference>
<dbReference type="Proteomes" id="UP000292957">
    <property type="component" value="Unassembled WGS sequence"/>
</dbReference>
<dbReference type="Pfam" id="PF06516">
    <property type="entry name" value="NUP"/>
    <property type="match status" value="1"/>
</dbReference>
<protein>
    <submittedName>
        <fullName evidence="1">Purine nucleoside permease</fullName>
    </submittedName>
</protein>
<dbReference type="OrthoDB" id="2331083at2759"/>
<dbReference type="GO" id="GO:0005783">
    <property type="term" value="C:endoplasmic reticulum"/>
    <property type="evidence" value="ECO:0007669"/>
    <property type="project" value="TreeGrafter"/>
</dbReference>
<dbReference type="AlphaFoldDB" id="A0A4Q9MIR5"/>
<gene>
    <name evidence="1" type="ORF">BD311DRAFT_843728</name>
</gene>
<proteinExistence type="predicted"/>
<name>A0A4Q9MIR5_9APHY</name>
<sequence length="134" mass="14491">RYRRAQDPRRIPYRYVPEGATAPAPAPVAAVHLRHGGFKMNDVLRQRAVALASNVDDLNDTASAHQYRGSCYAGEPQYAAAPGTSRILACDTATSEVWWSSALLGAVFENTATLIADGTGLYCRRMAVLGLPKE</sequence>
<accession>A0A4Q9MIR5</accession>
<dbReference type="PANTHER" id="PTHR38643">
    <property type="entry name" value="PURINE NUCLEOSIDE PERMEASE C285.05-RELATED"/>
    <property type="match status" value="1"/>
</dbReference>
<dbReference type="EMBL" id="ML143432">
    <property type="protein sequence ID" value="TBU27420.1"/>
    <property type="molecule type" value="Genomic_DNA"/>
</dbReference>
<evidence type="ECO:0000313" key="1">
    <source>
        <dbReference type="EMBL" id="TBU27420.1"/>
    </source>
</evidence>
<dbReference type="GO" id="GO:0055085">
    <property type="term" value="P:transmembrane transport"/>
    <property type="evidence" value="ECO:0007669"/>
    <property type="project" value="InterPro"/>
</dbReference>
<organism evidence="1">
    <name type="scientific">Dichomitus squalens</name>
    <dbReference type="NCBI Taxonomy" id="114155"/>
    <lineage>
        <taxon>Eukaryota</taxon>
        <taxon>Fungi</taxon>
        <taxon>Dikarya</taxon>
        <taxon>Basidiomycota</taxon>
        <taxon>Agaricomycotina</taxon>
        <taxon>Agaricomycetes</taxon>
        <taxon>Polyporales</taxon>
        <taxon>Polyporaceae</taxon>
        <taxon>Dichomitus</taxon>
    </lineage>
</organism>